<accession>A0A2L2X9F2</accession>
<dbReference type="Pfam" id="PF02441">
    <property type="entry name" value="Flavoprotein"/>
    <property type="match status" value="1"/>
</dbReference>
<dbReference type="UniPathway" id="UPA00241">
    <property type="reaction ID" value="UER00353"/>
</dbReference>
<keyword evidence="3 4" id="KW-0288">FMN</keyword>
<evidence type="ECO:0000259" key="5">
    <source>
        <dbReference type="Pfam" id="PF02441"/>
    </source>
</evidence>
<evidence type="ECO:0000313" key="7">
    <source>
        <dbReference type="EMBL" id="GBF32564.1"/>
    </source>
</evidence>
<dbReference type="NCBIfam" id="TIGR00521">
    <property type="entry name" value="coaBC_dfp"/>
    <property type="match status" value="1"/>
</dbReference>
<dbReference type="EC" id="4.1.1.36" evidence="3"/>
<dbReference type="GO" id="GO:0015937">
    <property type="term" value="P:coenzyme A biosynthetic process"/>
    <property type="evidence" value="ECO:0007669"/>
    <property type="project" value="UniProtKB-UniRule"/>
</dbReference>
<keyword evidence="3 4" id="KW-0436">Ligase</keyword>
<feature type="domain" description="Flavoprotein" evidence="5">
    <location>
        <begin position="5"/>
        <end position="178"/>
    </location>
</feature>
<comment type="cofactor">
    <cofactor evidence="3">
        <name>FMN</name>
        <dbReference type="ChEBI" id="CHEBI:58210"/>
    </cofactor>
    <text evidence="3">Binds 1 FMN per subunit.</text>
</comment>
<keyword evidence="3 4" id="KW-0285">Flavoprotein</keyword>
<proteinExistence type="inferred from homology"/>
<dbReference type="SUPFAM" id="SSF102645">
    <property type="entry name" value="CoaB-like"/>
    <property type="match status" value="1"/>
</dbReference>
<feature type="region of interest" description="Phosphopantothenate--cysteine ligase" evidence="3">
    <location>
        <begin position="190"/>
        <end position="401"/>
    </location>
</feature>
<dbReference type="GO" id="GO:0004632">
    <property type="term" value="F:phosphopantothenate--cysteine ligase activity"/>
    <property type="evidence" value="ECO:0007669"/>
    <property type="project" value="UniProtKB-UniRule"/>
</dbReference>
<comment type="catalytic activity">
    <reaction evidence="3 4">
        <text>(R)-4'-phosphopantothenate + L-cysteine + CTP = N-[(R)-4-phosphopantothenoyl]-L-cysteine + CMP + diphosphate + H(+)</text>
        <dbReference type="Rhea" id="RHEA:19397"/>
        <dbReference type="ChEBI" id="CHEBI:10986"/>
        <dbReference type="ChEBI" id="CHEBI:15378"/>
        <dbReference type="ChEBI" id="CHEBI:33019"/>
        <dbReference type="ChEBI" id="CHEBI:35235"/>
        <dbReference type="ChEBI" id="CHEBI:37563"/>
        <dbReference type="ChEBI" id="CHEBI:59458"/>
        <dbReference type="ChEBI" id="CHEBI:60377"/>
        <dbReference type="EC" id="6.3.2.5"/>
    </reaction>
</comment>
<dbReference type="EC" id="6.3.2.5" evidence="3"/>
<comment type="cofactor">
    <cofactor evidence="3">
        <name>Mg(2+)</name>
        <dbReference type="ChEBI" id="CHEBI:18420"/>
    </cofactor>
</comment>
<dbReference type="InterPro" id="IPR007085">
    <property type="entry name" value="DNA/pantothenate-metab_flavo_C"/>
</dbReference>
<feature type="binding site" evidence="3">
    <location>
        <position position="278"/>
    </location>
    <ligand>
        <name>CTP</name>
        <dbReference type="ChEBI" id="CHEBI:37563"/>
    </ligand>
</feature>
<dbReference type="EMBL" id="BFAV01000042">
    <property type="protein sequence ID" value="GBF32564.1"/>
    <property type="molecule type" value="Genomic_DNA"/>
</dbReference>
<feature type="domain" description="DNA/pantothenate metabolism flavoprotein C-terminal" evidence="6">
    <location>
        <begin position="186"/>
        <end position="394"/>
    </location>
</feature>
<evidence type="ECO:0000256" key="1">
    <source>
        <dbReference type="ARBA" id="ARBA00022793"/>
    </source>
</evidence>
<comment type="similarity">
    <text evidence="3 4">In the N-terminal section; belongs to the HFCD (homo-oligomeric flavin containing Cys decarboxylase) superfamily.</text>
</comment>
<dbReference type="OrthoDB" id="9802554at2"/>
<dbReference type="Proteomes" id="UP000239549">
    <property type="component" value="Unassembled WGS sequence"/>
</dbReference>
<feature type="binding site" evidence="3">
    <location>
        <begin position="304"/>
        <end position="307"/>
    </location>
    <ligand>
        <name>CTP</name>
        <dbReference type="ChEBI" id="CHEBI:37563"/>
    </ligand>
</feature>
<dbReference type="HAMAP" id="MF_02225">
    <property type="entry name" value="CoaBC"/>
    <property type="match status" value="1"/>
</dbReference>
<feature type="binding site" evidence="3">
    <location>
        <position position="341"/>
    </location>
    <ligand>
        <name>CTP</name>
        <dbReference type="ChEBI" id="CHEBI:37563"/>
    </ligand>
</feature>
<comment type="caution">
    <text evidence="3">Lacks conserved residue(s) required for the propagation of feature annotation.</text>
</comment>
<dbReference type="InterPro" id="IPR035929">
    <property type="entry name" value="CoaB-like_sf"/>
</dbReference>
<dbReference type="AlphaFoldDB" id="A0A2L2X9F2"/>
<keyword evidence="8" id="KW-1185">Reference proteome</keyword>
<evidence type="ECO:0000259" key="6">
    <source>
        <dbReference type="Pfam" id="PF04127"/>
    </source>
</evidence>
<comment type="pathway">
    <text evidence="3 4">Cofactor biosynthesis; coenzyme A biosynthesis; CoA from (R)-pantothenate: step 3/5.</text>
</comment>
<dbReference type="InterPro" id="IPR005252">
    <property type="entry name" value="CoaBC"/>
</dbReference>
<comment type="caution">
    <text evidence="7">The sequence shown here is derived from an EMBL/GenBank/DDBJ whole genome shotgun (WGS) entry which is preliminary data.</text>
</comment>
<name>A0A2L2X9F2_9FIRM</name>
<organism evidence="7 8">
    <name type="scientific">Desulfocucumis palustris</name>
    <dbReference type="NCBI Taxonomy" id="1898651"/>
    <lineage>
        <taxon>Bacteria</taxon>
        <taxon>Bacillati</taxon>
        <taxon>Bacillota</taxon>
        <taxon>Clostridia</taxon>
        <taxon>Eubacteriales</taxon>
        <taxon>Desulfocucumaceae</taxon>
        <taxon>Desulfocucumis</taxon>
    </lineage>
</organism>
<dbReference type="PANTHER" id="PTHR14359">
    <property type="entry name" value="HOMO-OLIGOMERIC FLAVIN CONTAINING CYS DECARBOXYLASE FAMILY"/>
    <property type="match status" value="1"/>
</dbReference>
<dbReference type="GO" id="GO:0046872">
    <property type="term" value="F:metal ion binding"/>
    <property type="evidence" value="ECO:0007669"/>
    <property type="project" value="UniProtKB-KW"/>
</dbReference>
<gene>
    <name evidence="3" type="primary">coaBC</name>
    <name evidence="7" type="ORF">DCCM_0760</name>
</gene>
<evidence type="ECO:0000256" key="2">
    <source>
        <dbReference type="ARBA" id="ARBA00023239"/>
    </source>
</evidence>
<comment type="function">
    <text evidence="4">Catalyzes two steps in the biosynthesis of coenzyme A. In the first step cysteine is conjugated to 4'-phosphopantothenate to form 4-phosphopantothenoylcysteine, in the latter compound is decarboxylated to form 4'-phosphopantotheine.</text>
</comment>
<dbReference type="PANTHER" id="PTHR14359:SF6">
    <property type="entry name" value="PHOSPHOPANTOTHENOYLCYSTEINE DECARBOXYLASE"/>
    <property type="match status" value="1"/>
</dbReference>
<keyword evidence="3" id="KW-0511">Multifunctional enzyme</keyword>
<comment type="function">
    <text evidence="3">Catalyzes two sequential steps in the biosynthesis of coenzyme A. In the first step cysteine is conjugated to 4'-phosphopantothenate to form 4-phosphopantothenoylcysteine. In the second step the latter compound is decarboxylated to form 4'-phosphopantotheine.</text>
</comment>
<reference evidence="8" key="1">
    <citation type="submission" date="2018-02" db="EMBL/GenBank/DDBJ databases">
        <title>Genome sequence of Desulfocucumis palustris strain NAW-5.</title>
        <authorList>
            <person name="Watanabe M."/>
            <person name="Kojima H."/>
            <person name="Fukui M."/>
        </authorList>
    </citation>
    <scope>NUCLEOTIDE SEQUENCE [LARGE SCALE GENOMIC DNA]</scope>
    <source>
        <strain evidence="8">NAW-5</strain>
    </source>
</reference>
<dbReference type="Gene3D" id="3.40.50.10300">
    <property type="entry name" value="CoaB-like"/>
    <property type="match status" value="1"/>
</dbReference>
<dbReference type="GO" id="GO:0004633">
    <property type="term" value="F:phosphopantothenoylcysteine decarboxylase activity"/>
    <property type="evidence" value="ECO:0007669"/>
    <property type="project" value="UniProtKB-UniRule"/>
</dbReference>
<keyword evidence="3" id="KW-0460">Magnesium</keyword>
<protein>
    <recommendedName>
        <fullName evidence="3">Coenzyme A biosynthesis bifunctional protein CoaBC</fullName>
    </recommendedName>
    <alternativeName>
        <fullName evidence="3">DNA/pantothenate metabolism flavoprotein</fullName>
    </alternativeName>
    <alternativeName>
        <fullName evidence="3">Phosphopantothenoylcysteine synthetase/decarboxylase</fullName>
        <shortName evidence="3">PPCS-PPCDC</shortName>
    </alternativeName>
    <domain>
        <recommendedName>
            <fullName evidence="3">Phosphopantothenoylcysteine decarboxylase</fullName>
            <shortName evidence="3">PPC decarboxylase</shortName>
            <shortName evidence="3">PPC-DC</shortName>
            <ecNumber evidence="3">4.1.1.36</ecNumber>
        </recommendedName>
        <alternativeName>
            <fullName evidence="3">CoaC</fullName>
        </alternativeName>
    </domain>
    <domain>
        <recommendedName>
            <fullName evidence="3">Phosphopantothenate--cysteine ligase</fullName>
            <ecNumber evidence="3">6.3.2.5</ecNumber>
        </recommendedName>
        <alternativeName>
            <fullName evidence="3">CoaB</fullName>
        </alternativeName>
        <alternativeName>
            <fullName evidence="3">Phosphopantothenoylcysteine synthetase</fullName>
            <shortName evidence="3">PPC synthetase</shortName>
            <shortName evidence="3">PPC-S</shortName>
        </alternativeName>
    </domain>
</protein>
<dbReference type="RefSeq" id="WP_104371069.1">
    <property type="nucleotide sequence ID" value="NZ_BFAV01000042.1"/>
</dbReference>
<feature type="binding site" evidence="3">
    <location>
        <position position="323"/>
    </location>
    <ligand>
        <name>CTP</name>
        <dbReference type="ChEBI" id="CHEBI:37563"/>
    </ligand>
</feature>
<feature type="binding site" evidence="3">
    <location>
        <position position="288"/>
    </location>
    <ligand>
        <name>CTP</name>
        <dbReference type="ChEBI" id="CHEBI:37563"/>
    </ligand>
</feature>
<comment type="pathway">
    <text evidence="3 4">Cofactor biosynthesis; coenzyme A biosynthesis; CoA from (R)-pantothenate: step 2/5.</text>
</comment>
<feature type="binding site" evidence="3">
    <location>
        <position position="337"/>
    </location>
    <ligand>
        <name>CTP</name>
        <dbReference type="ChEBI" id="CHEBI:37563"/>
    </ligand>
</feature>
<keyword evidence="3" id="KW-0479">Metal-binding</keyword>
<comment type="catalytic activity">
    <reaction evidence="3 4">
        <text>N-[(R)-4-phosphopantothenoyl]-L-cysteine + H(+) = (R)-4'-phosphopantetheine + CO2</text>
        <dbReference type="Rhea" id="RHEA:16793"/>
        <dbReference type="ChEBI" id="CHEBI:15378"/>
        <dbReference type="ChEBI" id="CHEBI:16526"/>
        <dbReference type="ChEBI" id="CHEBI:59458"/>
        <dbReference type="ChEBI" id="CHEBI:61723"/>
        <dbReference type="EC" id="4.1.1.36"/>
    </reaction>
</comment>
<dbReference type="Pfam" id="PF04127">
    <property type="entry name" value="DFP"/>
    <property type="match status" value="1"/>
</dbReference>
<dbReference type="SUPFAM" id="SSF52507">
    <property type="entry name" value="Homo-oligomeric flavin-containing Cys decarboxylases, HFCD"/>
    <property type="match status" value="1"/>
</dbReference>
<dbReference type="InterPro" id="IPR003382">
    <property type="entry name" value="Flavoprotein"/>
</dbReference>
<sequence>MLGGKSITLGVTGGIAAYKAADLASKLTKLNARVNVIMTRSATNFVTPLTFEAVTGNPVHCDTFERSPGYRVPHIELAYNADIMAVVPATANFLGKMAHGIADDLLTTSVLAARCPILICPAMNVHMYANPVVQSNTEILKKHGYYILEPESGRMACGHQGKGRLPEVQAIINRIIELIPPVGDLGGLTVLITAGGTREPIDPVRYISNRSSGKMGYSLAGAAFNRGARVILITTPTSLEPPPGVDVVRVETALEMHDAVMNRYAEADVVIKAAAVADYRPRLKAEQKIKKEGDTLTLELEKNPDILFDLGINKMEGVTLVGFAAETENLIENAREKVRKKNLDLLVANDVTLPGAGFGTDTNIAKLIYPDGSIVSLPLMDKPALANRILDEVIAIRSNHS</sequence>
<keyword evidence="1 3" id="KW-0210">Decarboxylase</keyword>
<dbReference type="GO" id="GO:0015941">
    <property type="term" value="P:pantothenate catabolic process"/>
    <property type="evidence" value="ECO:0007669"/>
    <property type="project" value="InterPro"/>
</dbReference>
<dbReference type="GO" id="GO:0071513">
    <property type="term" value="C:phosphopantothenoylcysteine decarboxylase complex"/>
    <property type="evidence" value="ECO:0007669"/>
    <property type="project" value="TreeGrafter"/>
</dbReference>
<evidence type="ECO:0000256" key="4">
    <source>
        <dbReference type="RuleBase" id="RU364078"/>
    </source>
</evidence>
<evidence type="ECO:0000313" key="8">
    <source>
        <dbReference type="Proteomes" id="UP000239549"/>
    </source>
</evidence>
<evidence type="ECO:0000256" key="3">
    <source>
        <dbReference type="HAMAP-Rule" id="MF_02225"/>
    </source>
</evidence>
<comment type="similarity">
    <text evidence="3 4">In the C-terminal section; belongs to the PPC synthetase family.</text>
</comment>
<feature type="active site" description="Proton donor" evidence="3">
    <location>
        <position position="157"/>
    </location>
</feature>
<keyword evidence="2 3" id="KW-0456">Lyase</keyword>
<dbReference type="Gene3D" id="3.40.50.1950">
    <property type="entry name" value="Flavin prenyltransferase-like"/>
    <property type="match status" value="1"/>
</dbReference>
<dbReference type="GO" id="GO:0010181">
    <property type="term" value="F:FMN binding"/>
    <property type="evidence" value="ECO:0007669"/>
    <property type="project" value="UniProtKB-UniRule"/>
</dbReference>
<dbReference type="InterPro" id="IPR036551">
    <property type="entry name" value="Flavin_trans-like"/>
</dbReference>
<feature type="region of interest" description="Phosphopantothenoylcysteine decarboxylase" evidence="3">
    <location>
        <begin position="1"/>
        <end position="189"/>
    </location>
</feature>